<keyword evidence="3" id="KW-0238">DNA-binding</keyword>
<dbReference type="GO" id="GO:0043565">
    <property type="term" value="F:sequence-specific DNA binding"/>
    <property type="evidence" value="ECO:0007669"/>
    <property type="project" value="TreeGrafter"/>
</dbReference>
<dbReference type="GO" id="GO:0003700">
    <property type="term" value="F:DNA-binding transcription factor activity"/>
    <property type="evidence" value="ECO:0007669"/>
    <property type="project" value="InterPro"/>
</dbReference>
<gene>
    <name evidence="6" type="ORF">PKB_2424</name>
</gene>
<dbReference type="InterPro" id="IPR058163">
    <property type="entry name" value="LysR-type_TF_proteobact-type"/>
</dbReference>
<dbReference type="Gene3D" id="1.10.10.10">
    <property type="entry name" value="Winged helix-like DNA-binding domain superfamily/Winged helix DNA-binding domain"/>
    <property type="match status" value="1"/>
</dbReference>
<evidence type="ECO:0000256" key="3">
    <source>
        <dbReference type="ARBA" id="ARBA00023125"/>
    </source>
</evidence>
<evidence type="ECO:0000313" key="7">
    <source>
        <dbReference type="Proteomes" id="UP000025241"/>
    </source>
</evidence>
<dbReference type="eggNOG" id="COG0583">
    <property type="taxonomic scope" value="Bacteria"/>
</dbReference>
<dbReference type="AlphaFoldDB" id="A0A024HFV7"/>
<dbReference type="PROSITE" id="PS50931">
    <property type="entry name" value="HTH_LYSR"/>
    <property type="match status" value="1"/>
</dbReference>
<dbReference type="PATRIC" id="fig|1301098.3.peg.2428"/>
<evidence type="ECO:0000259" key="5">
    <source>
        <dbReference type="PROSITE" id="PS50931"/>
    </source>
</evidence>
<dbReference type="CDD" id="cd08472">
    <property type="entry name" value="PBP2_CrgA_like_3"/>
    <property type="match status" value="1"/>
</dbReference>
<protein>
    <submittedName>
        <fullName evidence="6">Putative transcriptional regulator</fullName>
    </submittedName>
</protein>
<evidence type="ECO:0000256" key="2">
    <source>
        <dbReference type="ARBA" id="ARBA00023015"/>
    </source>
</evidence>
<dbReference type="EMBL" id="HG322950">
    <property type="protein sequence ID" value="CDF83771.1"/>
    <property type="molecule type" value="Genomic_DNA"/>
</dbReference>
<evidence type="ECO:0000256" key="1">
    <source>
        <dbReference type="ARBA" id="ARBA00009437"/>
    </source>
</evidence>
<evidence type="ECO:0000256" key="4">
    <source>
        <dbReference type="ARBA" id="ARBA00023163"/>
    </source>
</evidence>
<dbReference type="PANTHER" id="PTHR30537:SF72">
    <property type="entry name" value="LYSR FAMILY TRANSCRIPTIONAL REGULATOR"/>
    <property type="match status" value="1"/>
</dbReference>
<evidence type="ECO:0000313" key="6">
    <source>
        <dbReference type="EMBL" id="CDF83771.1"/>
    </source>
</evidence>
<dbReference type="InterPro" id="IPR036390">
    <property type="entry name" value="WH_DNA-bd_sf"/>
</dbReference>
<comment type="similarity">
    <text evidence="1">Belongs to the LysR transcriptional regulatory family.</text>
</comment>
<dbReference type="PANTHER" id="PTHR30537">
    <property type="entry name" value="HTH-TYPE TRANSCRIPTIONAL REGULATOR"/>
    <property type="match status" value="1"/>
</dbReference>
<feature type="domain" description="HTH lysR-type" evidence="5">
    <location>
        <begin position="1"/>
        <end position="59"/>
    </location>
</feature>
<dbReference type="SUPFAM" id="SSF46785">
    <property type="entry name" value="Winged helix' DNA-binding domain"/>
    <property type="match status" value="1"/>
</dbReference>
<dbReference type="RefSeq" id="WP_043251983.1">
    <property type="nucleotide sequence ID" value="NZ_HG322950.1"/>
</dbReference>
<dbReference type="Gene3D" id="3.40.190.290">
    <property type="match status" value="1"/>
</dbReference>
<dbReference type="Proteomes" id="UP000025241">
    <property type="component" value="Chromosome I"/>
</dbReference>
<reference evidence="6 7" key="2">
    <citation type="submission" date="2014-05" db="EMBL/GenBank/DDBJ databases">
        <title>Genome sequence of the 3-chlorobenzoate degrading bacterium Pseudomonas knackmussii B13 shows multiple evidence for horizontal gene transfer.</title>
        <authorList>
            <person name="Miyazaki R."/>
            <person name="Bertelli C."/>
            <person name="Falquet L."/>
            <person name="Robinson-Rechavi M."/>
            <person name="Gharib W."/>
            <person name="Roy S."/>
            <person name="Van der Meer J.R."/>
        </authorList>
    </citation>
    <scope>NUCLEOTIDE SEQUENCE [LARGE SCALE GENOMIC DNA]</scope>
    <source>
        <strain evidence="6 7">B13</strain>
    </source>
</reference>
<dbReference type="InterPro" id="IPR000847">
    <property type="entry name" value="LysR_HTH_N"/>
</dbReference>
<dbReference type="SUPFAM" id="SSF53850">
    <property type="entry name" value="Periplasmic binding protein-like II"/>
    <property type="match status" value="1"/>
</dbReference>
<dbReference type="STRING" id="1301098.PKB_2424"/>
<dbReference type="Pfam" id="PF03466">
    <property type="entry name" value="LysR_substrate"/>
    <property type="match status" value="1"/>
</dbReference>
<keyword evidence="4" id="KW-0804">Transcription</keyword>
<accession>A0A024HFV7</accession>
<dbReference type="FunFam" id="3.40.190.290:FF:000001">
    <property type="entry name" value="Transcriptional regulator, LysR family"/>
    <property type="match status" value="1"/>
</dbReference>
<keyword evidence="2" id="KW-0805">Transcription regulation</keyword>
<dbReference type="HOGENOM" id="CLU_039613_16_2_6"/>
<dbReference type="OrthoDB" id="9786526at2"/>
<dbReference type="InterPro" id="IPR036388">
    <property type="entry name" value="WH-like_DNA-bd_sf"/>
</dbReference>
<dbReference type="KEGG" id="pkc:PKB_2424"/>
<organism evidence="6 7">
    <name type="scientific">Pseudomonas knackmussii (strain DSM 6978 / CCUG 54928 / LMG 23759 / B13)</name>
    <dbReference type="NCBI Taxonomy" id="1301098"/>
    <lineage>
        <taxon>Bacteria</taxon>
        <taxon>Pseudomonadati</taxon>
        <taxon>Pseudomonadota</taxon>
        <taxon>Gammaproteobacteria</taxon>
        <taxon>Pseudomonadales</taxon>
        <taxon>Pseudomonadaceae</taxon>
        <taxon>Pseudomonas</taxon>
    </lineage>
</organism>
<reference evidence="6 7" key="1">
    <citation type="submission" date="2013-03" db="EMBL/GenBank/DDBJ databases">
        <authorList>
            <person name="Linke B."/>
        </authorList>
    </citation>
    <scope>NUCLEOTIDE SEQUENCE [LARGE SCALE GENOMIC DNA]</scope>
    <source>
        <strain evidence="6 7">B13</strain>
    </source>
</reference>
<sequence>MDQLMAMRAFARVVEAGSFTRAADSLDMPNATLSKLVRELEAHLEVRLLQRTTRRVTVTPEGQDYYAKATRILRDLEDIDSSFNLARGKPRGHLRIDIGGSTARDVLIPLLPDFLARYPDIRIDLGVSDRAVDLISDSVDCAIRGGPLDNSSLVARNIGHAEMITCASPGYLRQCGVPAYPEELKNGHRLVTYLSPRNGRAFPFRFEHDGEKSEIKLEHRVGVNESNAHLAACVAGLGIIQTFRYAAAQALREGALVEILQKWQPAPYPFHVVYPQNRHVTHRLRVFIDWLVERFPERLAGGEIRQD</sequence>
<dbReference type="GO" id="GO:0006351">
    <property type="term" value="P:DNA-templated transcription"/>
    <property type="evidence" value="ECO:0007669"/>
    <property type="project" value="TreeGrafter"/>
</dbReference>
<dbReference type="FunFam" id="1.10.10.10:FF:000001">
    <property type="entry name" value="LysR family transcriptional regulator"/>
    <property type="match status" value="1"/>
</dbReference>
<name>A0A024HFV7_PSEKB</name>
<dbReference type="Pfam" id="PF00126">
    <property type="entry name" value="HTH_1"/>
    <property type="match status" value="1"/>
</dbReference>
<keyword evidence="7" id="KW-1185">Reference proteome</keyword>
<dbReference type="InterPro" id="IPR005119">
    <property type="entry name" value="LysR_subst-bd"/>
</dbReference>
<proteinExistence type="inferred from homology"/>